<keyword evidence="2" id="KW-1185">Reference proteome</keyword>
<dbReference type="EMBL" id="WNTK01017303">
    <property type="protein sequence ID" value="KAG9461719.1"/>
    <property type="molecule type" value="Genomic_DNA"/>
</dbReference>
<dbReference type="PANTHER" id="PTHR45713">
    <property type="entry name" value="FTP DOMAIN-CONTAINING PROTEIN"/>
    <property type="match status" value="1"/>
</dbReference>
<reference evidence="1" key="1">
    <citation type="thesis" date="2020" institute="ProQuest LLC" country="789 East Eisenhower Parkway, Ann Arbor, MI, USA">
        <title>Comparative Genomics and Chromosome Evolution.</title>
        <authorList>
            <person name="Mudd A.B."/>
        </authorList>
    </citation>
    <scope>NUCLEOTIDE SEQUENCE</scope>
    <source>
        <strain evidence="1">HN-11 Male</strain>
        <tissue evidence="1">Kidney and liver</tissue>
    </source>
</reference>
<dbReference type="InterPro" id="IPR051941">
    <property type="entry name" value="BG_Antigen-Binding_Lectin"/>
</dbReference>
<proteinExistence type="predicted"/>
<dbReference type="PANTHER" id="PTHR45713:SF20">
    <property type="entry name" value="FUCOLECTIN TACHYLECTIN-4 PENTRAXIN-1 DOMAIN-CONTAINING PROTEIN"/>
    <property type="match status" value="1"/>
</dbReference>
<comment type="caution">
    <text evidence="1">The sequence shown here is derived from an EMBL/GenBank/DDBJ whole genome shotgun (WGS) entry which is preliminary data.</text>
</comment>
<evidence type="ECO:0000313" key="2">
    <source>
        <dbReference type="Proteomes" id="UP000770717"/>
    </source>
</evidence>
<dbReference type="Pfam" id="PF22633">
    <property type="entry name" value="F5_F8_type_C_2"/>
    <property type="match status" value="1"/>
</dbReference>
<dbReference type="OrthoDB" id="547680at2759"/>
<name>A0A8J6BB91_ELECQ</name>
<dbReference type="InterPro" id="IPR008979">
    <property type="entry name" value="Galactose-bd-like_sf"/>
</dbReference>
<organism evidence="1 2">
    <name type="scientific">Eleutherodactylus coqui</name>
    <name type="common">Puerto Rican coqui</name>
    <dbReference type="NCBI Taxonomy" id="57060"/>
    <lineage>
        <taxon>Eukaryota</taxon>
        <taxon>Metazoa</taxon>
        <taxon>Chordata</taxon>
        <taxon>Craniata</taxon>
        <taxon>Vertebrata</taxon>
        <taxon>Euteleostomi</taxon>
        <taxon>Amphibia</taxon>
        <taxon>Batrachia</taxon>
        <taxon>Anura</taxon>
        <taxon>Neobatrachia</taxon>
        <taxon>Hyloidea</taxon>
        <taxon>Eleutherodactylidae</taxon>
        <taxon>Eleutherodactylinae</taxon>
        <taxon>Eleutherodactylus</taxon>
        <taxon>Eleutherodactylus</taxon>
    </lineage>
</organism>
<dbReference type="Proteomes" id="UP000770717">
    <property type="component" value="Unassembled WGS sequence"/>
</dbReference>
<gene>
    <name evidence="1" type="ORF">GDO78_015928</name>
</gene>
<protein>
    <submittedName>
        <fullName evidence="1">Uncharacterized protein</fullName>
    </submittedName>
</protein>
<evidence type="ECO:0000313" key="1">
    <source>
        <dbReference type="EMBL" id="KAG9461719.1"/>
    </source>
</evidence>
<sequence length="61" mass="6943">MVDLINTFNVTKVKITNRVDCCWERINGAEIRIGDSPDNGGTLNPRCQFGFQRNHLSVQHI</sequence>
<dbReference type="SUPFAM" id="SSF49785">
    <property type="entry name" value="Galactose-binding domain-like"/>
    <property type="match status" value="1"/>
</dbReference>
<dbReference type="Gene3D" id="2.60.120.260">
    <property type="entry name" value="Galactose-binding domain-like"/>
    <property type="match status" value="1"/>
</dbReference>
<accession>A0A8J6BB91</accession>
<dbReference type="AlphaFoldDB" id="A0A8J6BB91"/>